<sequence>MIAYKTMEDVYNTDMLIKANIEYAHIAVFSAGIELIIPAEDENERTIDSGLPPWKLVDYDEETDEEE</sequence>
<proteinExistence type="predicted"/>
<name>A0A8S5UG08_9CAUD</name>
<evidence type="ECO:0000256" key="1">
    <source>
        <dbReference type="SAM" id="MobiDB-lite"/>
    </source>
</evidence>
<reference evidence="2" key="1">
    <citation type="journal article" date="2021" name="Proc. Natl. Acad. Sci. U.S.A.">
        <title>A Catalog of Tens of Thousands of Viruses from Human Metagenomes Reveals Hidden Associations with Chronic Diseases.</title>
        <authorList>
            <person name="Tisza M.J."/>
            <person name="Buck C.B."/>
        </authorList>
    </citation>
    <scope>NUCLEOTIDE SEQUENCE</scope>
    <source>
        <strain evidence="2">CtvQY7</strain>
    </source>
</reference>
<feature type="region of interest" description="Disordered" evidence="1">
    <location>
        <begin position="48"/>
        <end position="67"/>
    </location>
</feature>
<evidence type="ECO:0000313" key="2">
    <source>
        <dbReference type="EMBL" id="DAF93318.1"/>
    </source>
</evidence>
<organism evidence="2">
    <name type="scientific">Caudovirales sp. ctvQY7</name>
    <dbReference type="NCBI Taxonomy" id="2825774"/>
    <lineage>
        <taxon>Viruses</taxon>
        <taxon>Duplodnaviria</taxon>
        <taxon>Heunggongvirae</taxon>
        <taxon>Uroviricota</taxon>
        <taxon>Caudoviricetes</taxon>
    </lineage>
</organism>
<dbReference type="EMBL" id="BK016082">
    <property type="protein sequence ID" value="DAF93318.1"/>
    <property type="molecule type" value="Genomic_DNA"/>
</dbReference>
<accession>A0A8S5UG08</accession>
<protein>
    <submittedName>
        <fullName evidence="2">Uncharacterized protein</fullName>
    </submittedName>
</protein>